<organism evidence="2 3">
    <name type="scientific">Lojkania enalia</name>
    <dbReference type="NCBI Taxonomy" id="147567"/>
    <lineage>
        <taxon>Eukaryota</taxon>
        <taxon>Fungi</taxon>
        <taxon>Dikarya</taxon>
        <taxon>Ascomycota</taxon>
        <taxon>Pezizomycotina</taxon>
        <taxon>Dothideomycetes</taxon>
        <taxon>Pleosporomycetidae</taxon>
        <taxon>Pleosporales</taxon>
        <taxon>Pleosporales incertae sedis</taxon>
        <taxon>Lojkania</taxon>
    </lineage>
</organism>
<evidence type="ECO:0000256" key="1">
    <source>
        <dbReference type="SAM" id="MobiDB-lite"/>
    </source>
</evidence>
<feature type="compositionally biased region" description="Low complexity" evidence="1">
    <location>
        <begin position="17"/>
        <end position="46"/>
    </location>
</feature>
<accession>A0A9P4KC81</accession>
<gene>
    <name evidence="2" type="ORF">CC78DRAFT_578598</name>
</gene>
<reference evidence="3" key="1">
    <citation type="journal article" date="2020" name="Stud. Mycol.">
        <title>101 Dothideomycetes genomes: A test case for predicting lifestyles and emergence of pathogens.</title>
        <authorList>
            <person name="Haridas S."/>
            <person name="Albert R."/>
            <person name="Binder M."/>
            <person name="Bloem J."/>
            <person name="LaButti K."/>
            <person name="Salamov A."/>
            <person name="Andreopoulos B."/>
            <person name="Baker S."/>
            <person name="Barry K."/>
            <person name="Bills G."/>
            <person name="Bluhm B."/>
            <person name="Cannon C."/>
            <person name="Castanera R."/>
            <person name="Culley D."/>
            <person name="Daum C."/>
            <person name="Ezra D."/>
            <person name="Gonzalez J."/>
            <person name="Henrissat B."/>
            <person name="Kuo A."/>
            <person name="Liang C."/>
            <person name="Lipzen A."/>
            <person name="Lutzoni F."/>
            <person name="Magnuson J."/>
            <person name="Mondo S."/>
            <person name="Nolan M."/>
            <person name="Ohm R."/>
            <person name="Pangilinan J."/>
            <person name="Park H.-J."/>
            <person name="Ramirez L."/>
            <person name="Alfaro M."/>
            <person name="Sun H."/>
            <person name="Tritt A."/>
            <person name="Yoshinaga Y."/>
            <person name="Zwiers L.-H."/>
            <person name="Turgeon B."/>
            <person name="Goodwin S."/>
            <person name="Spatafora J."/>
            <person name="Crous P."/>
            <person name="Grigoriev I."/>
        </authorList>
    </citation>
    <scope>NUCLEOTIDE SEQUENCE [LARGE SCALE GENOMIC DNA]</scope>
    <source>
        <strain evidence="3">CBS 304.66</strain>
    </source>
</reference>
<evidence type="ECO:0000313" key="3">
    <source>
        <dbReference type="Proteomes" id="UP000800093"/>
    </source>
</evidence>
<feature type="compositionally biased region" description="Basic and acidic residues" evidence="1">
    <location>
        <begin position="114"/>
        <end position="125"/>
    </location>
</feature>
<sequence>MSNTNNSGQYGPYKYSNTQGQGNNHNNDQGQQDAISTAKSSYSASSWGGPQYSAAPNPVLTGDKKNTKKRQDEAVKAAGERKKTEIERTQDEKTKNEKTQDKKTQSKKTREKKKSQNKEKNKIKN</sequence>
<dbReference type="AlphaFoldDB" id="A0A9P4KC81"/>
<protein>
    <submittedName>
        <fullName evidence="2">Uncharacterized protein</fullName>
    </submittedName>
</protein>
<keyword evidence="3" id="KW-1185">Reference proteome</keyword>
<feature type="compositionally biased region" description="Basic and acidic residues" evidence="1">
    <location>
        <begin position="62"/>
        <end position="104"/>
    </location>
</feature>
<comment type="caution">
    <text evidence="2">The sequence shown here is derived from an EMBL/GenBank/DDBJ whole genome shotgun (WGS) entry which is preliminary data.</text>
</comment>
<name>A0A9P4KC81_9PLEO</name>
<dbReference type="EMBL" id="ML986601">
    <property type="protein sequence ID" value="KAF2266026.1"/>
    <property type="molecule type" value="Genomic_DNA"/>
</dbReference>
<proteinExistence type="predicted"/>
<evidence type="ECO:0000313" key="2">
    <source>
        <dbReference type="EMBL" id="KAF2266026.1"/>
    </source>
</evidence>
<dbReference type="Proteomes" id="UP000800093">
    <property type="component" value="Unassembled WGS sequence"/>
</dbReference>
<feature type="region of interest" description="Disordered" evidence="1">
    <location>
        <begin position="1"/>
        <end position="125"/>
    </location>
</feature>